<sequence length="175" mass="19961">MSHLRSVASLCVLCNRNLDPLTENYNISFYLSYLARWPEYFFIAQSPSGRPMGYIMGKAEGRGKDWHGHVTAVTVGSEYRRLGLARQLMHILETVSESTHDGYFVDLFVRASNAVAITMYEGLGYTTYRRVLDYYASDTSVEDALDMRKALPRDVNKESIIPLPHPVRPEDINFD</sequence>
<gene>
    <name evidence="4" type="ORF">BCR44DRAFT_34979</name>
</gene>
<dbReference type="Pfam" id="PF00583">
    <property type="entry name" value="Acetyltransf_1"/>
    <property type="match status" value="1"/>
</dbReference>
<dbReference type="Proteomes" id="UP000193411">
    <property type="component" value="Unassembled WGS sequence"/>
</dbReference>
<keyword evidence="5" id="KW-1185">Reference proteome</keyword>
<dbReference type="STRING" id="765915.A0A1Y2HAL1"/>
<dbReference type="InterPro" id="IPR016181">
    <property type="entry name" value="Acyl_CoA_acyltransferase"/>
</dbReference>
<evidence type="ECO:0000256" key="1">
    <source>
        <dbReference type="ARBA" id="ARBA00022679"/>
    </source>
</evidence>
<dbReference type="InterPro" id="IPR051646">
    <property type="entry name" value="NatB_acetyltransferase_subunit"/>
</dbReference>
<organism evidence="4 5">
    <name type="scientific">Catenaria anguillulae PL171</name>
    <dbReference type="NCBI Taxonomy" id="765915"/>
    <lineage>
        <taxon>Eukaryota</taxon>
        <taxon>Fungi</taxon>
        <taxon>Fungi incertae sedis</taxon>
        <taxon>Blastocladiomycota</taxon>
        <taxon>Blastocladiomycetes</taxon>
        <taxon>Blastocladiales</taxon>
        <taxon>Catenariaceae</taxon>
        <taxon>Catenaria</taxon>
    </lineage>
</organism>
<evidence type="ECO:0000259" key="3">
    <source>
        <dbReference type="PROSITE" id="PS51186"/>
    </source>
</evidence>
<proteinExistence type="predicted"/>
<dbReference type="InterPro" id="IPR000182">
    <property type="entry name" value="GNAT_dom"/>
</dbReference>
<dbReference type="AlphaFoldDB" id="A0A1Y2HAL1"/>
<comment type="caution">
    <text evidence="4">The sequence shown here is derived from an EMBL/GenBank/DDBJ whole genome shotgun (WGS) entry which is preliminary data.</text>
</comment>
<dbReference type="GO" id="GO:0004596">
    <property type="term" value="F:protein-N-terminal amino-acid acetyltransferase activity"/>
    <property type="evidence" value="ECO:0007669"/>
    <property type="project" value="TreeGrafter"/>
</dbReference>
<protein>
    <submittedName>
        <fullName evidence="4">N-acetyltransferase 5</fullName>
    </submittedName>
</protein>
<accession>A0A1Y2HAL1</accession>
<reference evidence="4 5" key="1">
    <citation type="submission" date="2016-07" db="EMBL/GenBank/DDBJ databases">
        <title>Pervasive Adenine N6-methylation of Active Genes in Fungi.</title>
        <authorList>
            <consortium name="DOE Joint Genome Institute"/>
            <person name="Mondo S.J."/>
            <person name="Dannebaum R.O."/>
            <person name="Kuo R.C."/>
            <person name="Labutti K."/>
            <person name="Haridas S."/>
            <person name="Kuo A."/>
            <person name="Salamov A."/>
            <person name="Ahrendt S.R."/>
            <person name="Lipzen A."/>
            <person name="Sullivan W."/>
            <person name="Andreopoulos W.B."/>
            <person name="Clum A."/>
            <person name="Lindquist E."/>
            <person name="Daum C."/>
            <person name="Ramamoorthy G.K."/>
            <person name="Gryganskyi A."/>
            <person name="Culley D."/>
            <person name="Magnuson J.K."/>
            <person name="James T.Y."/>
            <person name="O'Malley M.A."/>
            <person name="Stajich J.E."/>
            <person name="Spatafora J.W."/>
            <person name="Visel A."/>
            <person name="Grigoriev I.V."/>
        </authorList>
    </citation>
    <scope>NUCLEOTIDE SEQUENCE [LARGE SCALE GENOMIC DNA]</scope>
    <source>
        <strain evidence="4 5">PL171</strain>
    </source>
</reference>
<name>A0A1Y2HAL1_9FUNG</name>
<dbReference type="OrthoDB" id="10264728at2759"/>
<dbReference type="GO" id="GO:0031416">
    <property type="term" value="C:NatB complex"/>
    <property type="evidence" value="ECO:0007669"/>
    <property type="project" value="TreeGrafter"/>
</dbReference>
<dbReference type="Gene3D" id="3.40.630.30">
    <property type="match status" value="1"/>
</dbReference>
<dbReference type="PANTHER" id="PTHR45910:SF1">
    <property type="entry name" value="N-ALPHA-ACETYLTRANSFERASE 20"/>
    <property type="match status" value="1"/>
</dbReference>
<dbReference type="PROSITE" id="PS51186">
    <property type="entry name" value="GNAT"/>
    <property type="match status" value="1"/>
</dbReference>
<dbReference type="SUPFAM" id="SSF55729">
    <property type="entry name" value="Acyl-CoA N-acyltransferases (Nat)"/>
    <property type="match status" value="1"/>
</dbReference>
<dbReference type="EMBL" id="MCFL01000057">
    <property type="protein sequence ID" value="ORZ31609.1"/>
    <property type="molecule type" value="Genomic_DNA"/>
</dbReference>
<dbReference type="CDD" id="cd04301">
    <property type="entry name" value="NAT_SF"/>
    <property type="match status" value="1"/>
</dbReference>
<feature type="domain" description="N-acetyltransferase" evidence="3">
    <location>
        <begin position="1"/>
        <end position="152"/>
    </location>
</feature>
<keyword evidence="1 4" id="KW-0808">Transferase</keyword>
<evidence type="ECO:0000256" key="2">
    <source>
        <dbReference type="ARBA" id="ARBA00023315"/>
    </source>
</evidence>
<evidence type="ECO:0000313" key="4">
    <source>
        <dbReference type="EMBL" id="ORZ31609.1"/>
    </source>
</evidence>
<dbReference type="PANTHER" id="PTHR45910">
    <property type="entry name" value="N-ALPHA-ACETYLTRANSFERASE 20"/>
    <property type="match status" value="1"/>
</dbReference>
<evidence type="ECO:0000313" key="5">
    <source>
        <dbReference type="Proteomes" id="UP000193411"/>
    </source>
</evidence>
<keyword evidence="2" id="KW-0012">Acyltransferase</keyword>